<dbReference type="FunFam" id="3.40.50.1470:FF:000001">
    <property type="entry name" value="Peptidyl-tRNA hydrolase"/>
    <property type="match status" value="1"/>
</dbReference>
<keyword evidence="7" id="KW-0963">Cytoplasm</keyword>
<keyword evidence="3 7" id="KW-0378">Hydrolase</keyword>
<dbReference type="Pfam" id="PF01195">
    <property type="entry name" value="Pept_tRNA_hydro"/>
    <property type="match status" value="1"/>
</dbReference>
<comment type="function">
    <text evidence="7">Hydrolyzes ribosome-free peptidyl-tRNAs (with 1 or more amino acids incorporated), which drop off the ribosome during protein synthesis, or as a result of ribosome stalling.</text>
</comment>
<feature type="site" description="Stabilizes the basic form of H active site to accept a proton" evidence="7">
    <location>
        <position position="93"/>
    </location>
</feature>
<dbReference type="GO" id="GO:0004045">
    <property type="term" value="F:peptidyl-tRNA hydrolase activity"/>
    <property type="evidence" value="ECO:0007669"/>
    <property type="project" value="UniProtKB-UniRule"/>
</dbReference>
<comment type="function">
    <text evidence="7">Catalyzes the release of premature peptidyl moieties from peptidyl-tRNA molecules trapped in stalled 50S ribosomal subunits, and thus maintains levels of free tRNAs and 50S ribosomes.</text>
</comment>
<accession>A0A4Y6PPQ9</accession>
<dbReference type="PROSITE" id="PS01196">
    <property type="entry name" value="PEPT_TRNA_HYDROL_2"/>
    <property type="match status" value="1"/>
</dbReference>
<comment type="subcellular location">
    <subcellularLocation>
        <location evidence="7">Cytoplasm</location>
    </subcellularLocation>
</comment>
<name>A0A4Y6PPQ9_PERCE</name>
<dbReference type="EC" id="3.1.1.29" evidence="1 7"/>
<dbReference type="InterPro" id="IPR036416">
    <property type="entry name" value="Pept_tRNA_hydro_sf"/>
</dbReference>
<gene>
    <name evidence="7" type="primary">pth</name>
    <name evidence="10" type="ORF">FIV42_04865</name>
</gene>
<dbReference type="Gene3D" id="3.40.50.1470">
    <property type="entry name" value="Peptidyl-tRNA hydrolase"/>
    <property type="match status" value="1"/>
</dbReference>
<comment type="subunit">
    <text evidence="7">Monomer.</text>
</comment>
<dbReference type="PROSITE" id="PS01195">
    <property type="entry name" value="PEPT_TRNA_HYDROL_1"/>
    <property type="match status" value="1"/>
</dbReference>
<keyword evidence="4 7" id="KW-0694">RNA-binding</keyword>
<accession>A0A5B8Y098</accession>
<dbReference type="RefSeq" id="WP_141196585.1">
    <property type="nucleotide sequence ID" value="NZ_CP041186.1"/>
</dbReference>
<evidence type="ECO:0000256" key="3">
    <source>
        <dbReference type="ARBA" id="ARBA00022801"/>
    </source>
</evidence>
<reference evidence="10 11" key="1">
    <citation type="submission" date="2019-06" db="EMBL/GenBank/DDBJ databases">
        <title>Persicimonas caeni gen. nov., sp. nov., a predatory bacterium isolated from solar saltern.</title>
        <authorList>
            <person name="Wang S."/>
        </authorList>
    </citation>
    <scope>NUCLEOTIDE SEQUENCE [LARGE SCALE GENOMIC DNA]</scope>
    <source>
        <strain evidence="10 11">YN101</strain>
    </source>
</reference>
<evidence type="ECO:0000256" key="9">
    <source>
        <dbReference type="RuleBase" id="RU004320"/>
    </source>
</evidence>
<keyword evidence="11" id="KW-1185">Reference proteome</keyword>
<protein>
    <recommendedName>
        <fullName evidence="6 7">Peptidyl-tRNA hydrolase</fullName>
        <shortName evidence="7">Pth</shortName>
        <ecNumber evidence="1 7">3.1.1.29</ecNumber>
    </recommendedName>
</protein>
<dbReference type="PANTHER" id="PTHR17224">
    <property type="entry name" value="PEPTIDYL-TRNA HYDROLASE"/>
    <property type="match status" value="1"/>
</dbReference>
<dbReference type="GO" id="GO:0000049">
    <property type="term" value="F:tRNA binding"/>
    <property type="evidence" value="ECO:0007669"/>
    <property type="project" value="UniProtKB-UniRule"/>
</dbReference>
<feature type="binding site" evidence="7">
    <location>
        <position position="68"/>
    </location>
    <ligand>
        <name>tRNA</name>
        <dbReference type="ChEBI" id="CHEBI:17843"/>
    </ligand>
</feature>
<proteinExistence type="inferred from homology"/>
<feature type="binding site" evidence="7">
    <location>
        <position position="16"/>
    </location>
    <ligand>
        <name>tRNA</name>
        <dbReference type="ChEBI" id="CHEBI:17843"/>
    </ligand>
</feature>
<dbReference type="InterPro" id="IPR018171">
    <property type="entry name" value="Pept_tRNA_hydro_CS"/>
</dbReference>
<dbReference type="HAMAP" id="MF_00083">
    <property type="entry name" value="Pept_tRNA_hydro_bact"/>
    <property type="match status" value="1"/>
</dbReference>
<evidence type="ECO:0000256" key="1">
    <source>
        <dbReference type="ARBA" id="ARBA00013260"/>
    </source>
</evidence>
<feature type="binding site" evidence="7">
    <location>
        <position position="66"/>
    </location>
    <ligand>
        <name>tRNA</name>
        <dbReference type="ChEBI" id="CHEBI:17843"/>
    </ligand>
</feature>
<dbReference type="EMBL" id="CP041186">
    <property type="protein sequence ID" value="QDG50089.1"/>
    <property type="molecule type" value="Genomic_DNA"/>
</dbReference>
<dbReference type="GO" id="GO:0072344">
    <property type="term" value="P:rescue of stalled ribosome"/>
    <property type="evidence" value="ECO:0007669"/>
    <property type="project" value="UniProtKB-UniRule"/>
</dbReference>
<evidence type="ECO:0000256" key="7">
    <source>
        <dbReference type="HAMAP-Rule" id="MF_00083"/>
    </source>
</evidence>
<comment type="similarity">
    <text evidence="5 7 9">Belongs to the PTH family.</text>
</comment>
<organism evidence="10 11">
    <name type="scientific">Persicimonas caeni</name>
    <dbReference type="NCBI Taxonomy" id="2292766"/>
    <lineage>
        <taxon>Bacteria</taxon>
        <taxon>Deltaproteobacteria</taxon>
        <taxon>Bradymonadales</taxon>
        <taxon>Bradymonadaceae</taxon>
        <taxon>Persicimonas</taxon>
    </lineage>
</organism>
<dbReference type="OrthoDB" id="9800507at2"/>
<dbReference type="CDD" id="cd00462">
    <property type="entry name" value="PTH"/>
    <property type="match status" value="1"/>
</dbReference>
<evidence type="ECO:0000313" key="11">
    <source>
        <dbReference type="Proteomes" id="UP000315995"/>
    </source>
</evidence>
<dbReference type="Proteomes" id="UP000315995">
    <property type="component" value="Chromosome"/>
</dbReference>
<feature type="site" description="Discriminates between blocked and unblocked aminoacyl-tRNA" evidence="7">
    <location>
        <position position="11"/>
    </location>
</feature>
<keyword evidence="2 7" id="KW-0820">tRNA-binding</keyword>
<feature type="active site" description="Proton acceptor" evidence="7">
    <location>
        <position position="21"/>
    </location>
</feature>
<evidence type="ECO:0000256" key="8">
    <source>
        <dbReference type="RuleBase" id="RU000673"/>
    </source>
</evidence>
<dbReference type="AlphaFoldDB" id="A0A4Y6PPQ9"/>
<evidence type="ECO:0000256" key="6">
    <source>
        <dbReference type="ARBA" id="ARBA00050038"/>
    </source>
</evidence>
<evidence type="ECO:0000313" key="10">
    <source>
        <dbReference type="EMBL" id="QDG50089.1"/>
    </source>
</evidence>
<dbReference type="GO" id="GO:0005737">
    <property type="term" value="C:cytoplasm"/>
    <property type="evidence" value="ECO:0007669"/>
    <property type="project" value="UniProtKB-SubCell"/>
</dbReference>
<dbReference type="GO" id="GO:0006515">
    <property type="term" value="P:protein quality control for misfolded or incompletely synthesized proteins"/>
    <property type="evidence" value="ECO:0007669"/>
    <property type="project" value="UniProtKB-UniRule"/>
</dbReference>
<dbReference type="NCBIfam" id="TIGR00447">
    <property type="entry name" value="pth"/>
    <property type="match status" value="1"/>
</dbReference>
<evidence type="ECO:0000256" key="5">
    <source>
        <dbReference type="ARBA" id="ARBA00038063"/>
    </source>
</evidence>
<dbReference type="InterPro" id="IPR001328">
    <property type="entry name" value="Pept_tRNA_hydro"/>
</dbReference>
<dbReference type="PANTHER" id="PTHR17224:SF1">
    <property type="entry name" value="PEPTIDYL-TRNA HYDROLASE"/>
    <property type="match status" value="1"/>
</dbReference>
<sequence length="187" mass="20515">MSRFLIAGLGNPGSKYARTRHNIGFMALDRLAERHRIALGSEKFDSRFDTGRVGGEMVVLLEPQTYMNRSGKAVQAAASFYDLSPDQIIVVHDEIDLPLGSIRIKRGGGHGGHNGLRDIVNRLSSKDFIRVRLGVGRPEHGDVTNHVLGAFDRDEQDDVAEVIETACDAVETIISDGVNTAQNRYNS</sequence>
<feature type="binding site" evidence="7">
    <location>
        <position position="114"/>
    </location>
    <ligand>
        <name>tRNA</name>
        <dbReference type="ChEBI" id="CHEBI:17843"/>
    </ligand>
</feature>
<evidence type="ECO:0000256" key="2">
    <source>
        <dbReference type="ARBA" id="ARBA00022555"/>
    </source>
</evidence>
<comment type="catalytic activity">
    <reaction evidence="7 8">
        <text>an N-acyl-L-alpha-aminoacyl-tRNA + H2O = an N-acyl-L-amino acid + a tRNA + H(+)</text>
        <dbReference type="Rhea" id="RHEA:54448"/>
        <dbReference type="Rhea" id="RHEA-COMP:10123"/>
        <dbReference type="Rhea" id="RHEA-COMP:13883"/>
        <dbReference type="ChEBI" id="CHEBI:15377"/>
        <dbReference type="ChEBI" id="CHEBI:15378"/>
        <dbReference type="ChEBI" id="CHEBI:59874"/>
        <dbReference type="ChEBI" id="CHEBI:78442"/>
        <dbReference type="ChEBI" id="CHEBI:138191"/>
        <dbReference type="EC" id="3.1.1.29"/>
    </reaction>
</comment>
<dbReference type="SUPFAM" id="SSF53178">
    <property type="entry name" value="Peptidyl-tRNA hydrolase-like"/>
    <property type="match status" value="1"/>
</dbReference>
<evidence type="ECO:0000256" key="4">
    <source>
        <dbReference type="ARBA" id="ARBA00022884"/>
    </source>
</evidence>